<protein>
    <submittedName>
        <fullName evidence="2">Uncharacterized protein</fullName>
    </submittedName>
</protein>
<name>A0A224XW45_9HEMI</name>
<accession>A0A224XW45</accession>
<reference evidence="2" key="1">
    <citation type="journal article" date="2018" name="PLoS Negl. Trop. Dis.">
        <title>An insight into the salivary gland and fat body transcriptome of Panstrongylus lignarius (Hemiptera: Heteroptera), the main vector of Chagas disease in Peru.</title>
        <authorList>
            <person name="Nevoa J.C."/>
            <person name="Mendes M.T."/>
            <person name="da Silva M.V."/>
            <person name="Soares S.C."/>
            <person name="Oliveira C.J.F."/>
            <person name="Ribeiro J.M.C."/>
        </authorList>
    </citation>
    <scope>NUCLEOTIDE SEQUENCE</scope>
</reference>
<proteinExistence type="predicted"/>
<sequence length="83" mass="9970">MCWRIIMLKPGITVAIIMQSFFFIIITLQCWIFWTIRAWRSTHQRNMCTSSSSSQYFSIIKWLNFFLHEIFCFTIFISDTGIT</sequence>
<evidence type="ECO:0000313" key="2">
    <source>
        <dbReference type="EMBL" id="JAW15424.1"/>
    </source>
</evidence>
<dbReference type="EMBL" id="GFTR01001002">
    <property type="protein sequence ID" value="JAW15424.1"/>
    <property type="molecule type" value="Transcribed_RNA"/>
</dbReference>
<keyword evidence="1" id="KW-0472">Membrane</keyword>
<feature type="transmembrane region" description="Helical" evidence="1">
    <location>
        <begin position="56"/>
        <end position="77"/>
    </location>
</feature>
<dbReference type="AlphaFoldDB" id="A0A224XW45"/>
<organism evidence="2">
    <name type="scientific">Panstrongylus lignarius</name>
    <dbReference type="NCBI Taxonomy" id="156445"/>
    <lineage>
        <taxon>Eukaryota</taxon>
        <taxon>Metazoa</taxon>
        <taxon>Ecdysozoa</taxon>
        <taxon>Arthropoda</taxon>
        <taxon>Hexapoda</taxon>
        <taxon>Insecta</taxon>
        <taxon>Pterygota</taxon>
        <taxon>Neoptera</taxon>
        <taxon>Paraneoptera</taxon>
        <taxon>Hemiptera</taxon>
        <taxon>Heteroptera</taxon>
        <taxon>Panheteroptera</taxon>
        <taxon>Cimicomorpha</taxon>
        <taxon>Reduviidae</taxon>
        <taxon>Triatominae</taxon>
        <taxon>Panstrongylus</taxon>
    </lineage>
</organism>
<keyword evidence="1" id="KW-1133">Transmembrane helix</keyword>
<evidence type="ECO:0000256" key="1">
    <source>
        <dbReference type="SAM" id="Phobius"/>
    </source>
</evidence>
<feature type="transmembrane region" description="Helical" evidence="1">
    <location>
        <begin position="12"/>
        <end position="36"/>
    </location>
</feature>
<keyword evidence="1" id="KW-0812">Transmembrane</keyword>